<reference evidence="1" key="1">
    <citation type="submission" date="2023-10" db="EMBL/GenBank/DDBJ databases">
        <title>Genome assembly of Pristionchus species.</title>
        <authorList>
            <person name="Yoshida K."/>
            <person name="Sommer R.J."/>
        </authorList>
    </citation>
    <scope>NUCLEOTIDE SEQUENCE</scope>
    <source>
        <strain evidence="1">RS5133</strain>
    </source>
</reference>
<evidence type="ECO:0000313" key="2">
    <source>
        <dbReference type="Proteomes" id="UP001432322"/>
    </source>
</evidence>
<dbReference type="EMBL" id="BTSY01000003">
    <property type="protein sequence ID" value="GMT17376.1"/>
    <property type="molecule type" value="Genomic_DNA"/>
</dbReference>
<proteinExistence type="predicted"/>
<evidence type="ECO:0000313" key="1">
    <source>
        <dbReference type="EMBL" id="GMT17376.1"/>
    </source>
</evidence>
<sequence length="110" mass="12466">PCSPRSPPLLPCVPSDSQVIDCFYVCPPPNSSSHSHFSLLPSSPFLLSDSVVPCFFYVRPLLLPCLSTRRLTALFLSFPPHFYHLIRISSTDLPLLSFSFPPSHFYRLIW</sequence>
<keyword evidence="2" id="KW-1185">Reference proteome</keyword>
<protein>
    <submittedName>
        <fullName evidence="1">Uncharacterized protein</fullName>
    </submittedName>
</protein>
<dbReference type="Proteomes" id="UP001432322">
    <property type="component" value="Unassembled WGS sequence"/>
</dbReference>
<name>A0AAV5VFA9_9BILA</name>
<gene>
    <name evidence="1" type="ORF">PFISCL1PPCAC_8673</name>
</gene>
<feature type="non-terminal residue" evidence="1">
    <location>
        <position position="1"/>
    </location>
</feature>
<accession>A0AAV5VFA9</accession>
<comment type="caution">
    <text evidence="1">The sequence shown here is derived from an EMBL/GenBank/DDBJ whole genome shotgun (WGS) entry which is preliminary data.</text>
</comment>
<dbReference type="AlphaFoldDB" id="A0AAV5VFA9"/>
<organism evidence="1 2">
    <name type="scientific">Pristionchus fissidentatus</name>
    <dbReference type="NCBI Taxonomy" id="1538716"/>
    <lineage>
        <taxon>Eukaryota</taxon>
        <taxon>Metazoa</taxon>
        <taxon>Ecdysozoa</taxon>
        <taxon>Nematoda</taxon>
        <taxon>Chromadorea</taxon>
        <taxon>Rhabditida</taxon>
        <taxon>Rhabditina</taxon>
        <taxon>Diplogasteromorpha</taxon>
        <taxon>Diplogasteroidea</taxon>
        <taxon>Neodiplogasteridae</taxon>
        <taxon>Pristionchus</taxon>
    </lineage>
</organism>